<comment type="cofactor">
    <cofactor evidence="1">
        <name>L-ascorbate</name>
        <dbReference type="ChEBI" id="CHEBI:38290"/>
    </cofactor>
</comment>
<dbReference type="GO" id="GO:0019797">
    <property type="term" value="F:procollagen-proline 3-dioxygenase activity"/>
    <property type="evidence" value="ECO:0007669"/>
    <property type="project" value="UniProtKB-EC"/>
</dbReference>
<protein>
    <recommendedName>
        <fullName evidence="3">procollagen-proline 3-dioxygenase</fullName>
        <ecNumber evidence="3">1.14.11.7</ecNumber>
    </recommendedName>
</protein>
<dbReference type="EC" id="1.14.11.7" evidence="3"/>
<evidence type="ECO:0000256" key="7">
    <source>
        <dbReference type="ARBA" id="ARBA00022964"/>
    </source>
</evidence>
<dbReference type="GO" id="GO:0005506">
    <property type="term" value="F:iron ion binding"/>
    <property type="evidence" value="ECO:0007669"/>
    <property type="project" value="InterPro"/>
</dbReference>
<evidence type="ECO:0000313" key="12">
    <source>
        <dbReference type="Proteomes" id="UP000664914"/>
    </source>
</evidence>
<dbReference type="GO" id="GO:0031418">
    <property type="term" value="F:L-ascorbic acid binding"/>
    <property type="evidence" value="ECO:0007669"/>
    <property type="project" value="UniProtKB-KW"/>
</dbReference>
<dbReference type="Gene3D" id="2.60.120.620">
    <property type="entry name" value="q2cbj1_9rhob like domain"/>
    <property type="match status" value="1"/>
</dbReference>
<keyword evidence="4" id="KW-0479">Metal-binding</keyword>
<dbReference type="PROSITE" id="PS51471">
    <property type="entry name" value="FE2OG_OXY"/>
    <property type="match status" value="1"/>
</dbReference>
<feature type="domain" description="Fe2OG dioxygenase" evidence="10">
    <location>
        <begin position="117"/>
        <end position="216"/>
    </location>
</feature>
<sequence>MSPATLERLVLARASALIPVRTAASGAAGVQKVETGSAMIHRFDGALNPAICARLCALSHSRTEKPEGAADPAKLPWQDSDTFAFDHWEEGELRHLIGGYRLMVGQLICLAVREIVFPHFTDLVRWRPGKSMDEHKDDGYPGDDELMSCRHYSAVTYCNDDYSGGETFIRNEHGGYYVSAPRTGTLVFYPSDERATHGVKPVVGGDRVTLSTWFTRDVRHYRP</sequence>
<proteinExistence type="predicted"/>
<dbReference type="PANTHER" id="PTHR14049">
    <property type="entry name" value="LEPRECAN 1"/>
    <property type="match status" value="1"/>
</dbReference>
<evidence type="ECO:0000259" key="10">
    <source>
        <dbReference type="PROSITE" id="PS51471"/>
    </source>
</evidence>
<dbReference type="InterPro" id="IPR039575">
    <property type="entry name" value="P3H"/>
</dbReference>
<keyword evidence="7" id="KW-0223">Dioxygenase</keyword>
<dbReference type="InterPro" id="IPR005123">
    <property type="entry name" value="Oxoglu/Fe-dep_dioxygenase_dom"/>
</dbReference>
<evidence type="ECO:0000313" key="11">
    <source>
        <dbReference type="EMBL" id="QTH22433.1"/>
    </source>
</evidence>
<keyword evidence="8" id="KW-0560">Oxidoreductase</keyword>
<reference evidence="11" key="1">
    <citation type="submission" date="2020-07" db="EMBL/GenBank/DDBJ databases">
        <authorList>
            <person name="Camacho E."/>
        </authorList>
    </citation>
    <scope>NUCLEOTIDE SEQUENCE</scope>
    <source>
        <strain evidence="11">MPO218</strain>
    </source>
</reference>
<keyword evidence="9" id="KW-0408">Iron</keyword>
<dbReference type="Proteomes" id="UP000664914">
    <property type="component" value="Chromosome"/>
</dbReference>
<dbReference type="InterPro" id="IPR006620">
    <property type="entry name" value="Pro_4_hyd_alph"/>
</dbReference>
<dbReference type="GO" id="GO:0032963">
    <property type="term" value="P:collagen metabolic process"/>
    <property type="evidence" value="ECO:0007669"/>
    <property type="project" value="InterPro"/>
</dbReference>
<keyword evidence="5" id="KW-0677">Repeat</keyword>
<dbReference type="PANTHER" id="PTHR14049:SF9">
    <property type="entry name" value="PROCOLLAGEN-PROLINE 3-DIOXYGENASE"/>
    <property type="match status" value="1"/>
</dbReference>
<organism evidence="11 12">
    <name type="scientific">Rhizorhabdus wittichii</name>
    <dbReference type="NCBI Taxonomy" id="160791"/>
    <lineage>
        <taxon>Bacteria</taxon>
        <taxon>Pseudomonadati</taxon>
        <taxon>Pseudomonadota</taxon>
        <taxon>Alphaproteobacteria</taxon>
        <taxon>Sphingomonadales</taxon>
        <taxon>Sphingomonadaceae</taxon>
        <taxon>Rhizorhabdus</taxon>
    </lineage>
</organism>
<dbReference type="AlphaFoldDB" id="A0A975D4C2"/>
<comment type="cofactor">
    <cofactor evidence="2">
        <name>Fe cation</name>
        <dbReference type="ChEBI" id="CHEBI:24875"/>
    </cofactor>
</comment>
<evidence type="ECO:0000256" key="5">
    <source>
        <dbReference type="ARBA" id="ARBA00022737"/>
    </source>
</evidence>
<dbReference type="EMBL" id="CP059319">
    <property type="protein sequence ID" value="QTH22433.1"/>
    <property type="molecule type" value="Genomic_DNA"/>
</dbReference>
<evidence type="ECO:0000256" key="4">
    <source>
        <dbReference type="ARBA" id="ARBA00022723"/>
    </source>
</evidence>
<evidence type="ECO:0000256" key="3">
    <source>
        <dbReference type="ARBA" id="ARBA00012262"/>
    </source>
</evidence>
<dbReference type="SMART" id="SM00702">
    <property type="entry name" value="P4Hc"/>
    <property type="match status" value="1"/>
</dbReference>
<keyword evidence="6" id="KW-0847">Vitamin C</keyword>
<evidence type="ECO:0000256" key="6">
    <source>
        <dbReference type="ARBA" id="ARBA00022896"/>
    </source>
</evidence>
<evidence type="ECO:0000256" key="8">
    <source>
        <dbReference type="ARBA" id="ARBA00023002"/>
    </source>
</evidence>
<gene>
    <name evidence="11" type="ORF">HRJ34_02575</name>
</gene>
<reference evidence="11" key="2">
    <citation type="submission" date="2021-04" db="EMBL/GenBank/DDBJ databases">
        <title>Isolation and genomic analysis of the ibuprofen-degrading bacterium Sphingomonas strain MPO218.</title>
        <authorList>
            <person name="Aulestia M."/>
            <person name="Flores A."/>
            <person name="Mangas E.L."/>
            <person name="Perez-Pulido A.J."/>
            <person name="Santero E."/>
            <person name="Camacho E.M."/>
        </authorList>
    </citation>
    <scope>NUCLEOTIDE SEQUENCE</scope>
    <source>
        <strain evidence="11">MPO218</strain>
    </source>
</reference>
<evidence type="ECO:0000256" key="1">
    <source>
        <dbReference type="ARBA" id="ARBA00001961"/>
    </source>
</evidence>
<evidence type="ECO:0000256" key="9">
    <source>
        <dbReference type="ARBA" id="ARBA00023004"/>
    </source>
</evidence>
<dbReference type="InterPro" id="IPR044862">
    <property type="entry name" value="Pro_4_hyd_alph_FE2OG_OXY"/>
</dbReference>
<accession>A0A975D4C2</accession>
<name>A0A975D4C2_9SPHN</name>
<evidence type="ECO:0000256" key="2">
    <source>
        <dbReference type="ARBA" id="ARBA00001962"/>
    </source>
</evidence>
<dbReference type="Pfam" id="PF13640">
    <property type="entry name" value="2OG-FeII_Oxy_3"/>
    <property type="match status" value="1"/>
</dbReference>